<reference evidence="1" key="1">
    <citation type="submission" date="2016-09" db="EMBL/GenBank/DDBJ databases">
        <title>The Complete Genome of Burkholderia sprentiae wsm5005.</title>
        <authorList>
            <person name="De Meyer S."/>
            <person name="Wang P."/>
            <person name="Terpolilli J."/>
        </authorList>
    </citation>
    <scope>NUCLEOTIDE SEQUENCE [LARGE SCALE GENOMIC DNA]</scope>
    <source>
        <strain evidence="1">WSM5005</strain>
        <plasmid evidence="1">pl2WSM5005</plasmid>
    </source>
</reference>
<gene>
    <name evidence="1" type="ORF">BJG93_33265</name>
</gene>
<proteinExistence type="predicted"/>
<name>A0A1I9YW51_9BURK</name>
<dbReference type="Proteomes" id="UP000179860">
    <property type="component" value="Plasmid pl2WSM5005"/>
</dbReference>
<evidence type="ECO:0000313" key="1">
    <source>
        <dbReference type="EMBL" id="APA90456.1"/>
    </source>
</evidence>
<dbReference type="KEGG" id="pspw:BJG93_33265"/>
<accession>A0A1I9YW51</accession>
<keyword evidence="2" id="KW-1185">Reference proteome</keyword>
<sequence>MTKYCVSYEHSLSTAPDDFIVHVPSQVVADVPANVPRALLPEFIAGLILQRSPRIGRIRNLRIL</sequence>
<keyword evidence="1" id="KW-0614">Plasmid</keyword>
<geneLocation type="plasmid" evidence="1 2">
    <name>pl2WSM5005</name>
</geneLocation>
<organism evidence="1 2">
    <name type="scientific">Paraburkholderia sprentiae WSM5005</name>
    <dbReference type="NCBI Taxonomy" id="754502"/>
    <lineage>
        <taxon>Bacteria</taxon>
        <taxon>Pseudomonadati</taxon>
        <taxon>Pseudomonadota</taxon>
        <taxon>Betaproteobacteria</taxon>
        <taxon>Burkholderiales</taxon>
        <taxon>Burkholderiaceae</taxon>
        <taxon>Paraburkholderia</taxon>
    </lineage>
</organism>
<protein>
    <submittedName>
        <fullName evidence="1">Uncharacterized protein</fullName>
    </submittedName>
</protein>
<evidence type="ECO:0000313" key="2">
    <source>
        <dbReference type="Proteomes" id="UP000179860"/>
    </source>
</evidence>
<dbReference type="EMBL" id="CP017565">
    <property type="protein sequence ID" value="APA90456.1"/>
    <property type="molecule type" value="Genomic_DNA"/>
</dbReference>
<reference evidence="1" key="2">
    <citation type="submission" date="2021-06" db="EMBL/GenBank/DDBJ databases">
        <authorList>
            <person name="Rogers T.H."/>
            <person name="Ramsay J.P."/>
            <person name="Wang P."/>
            <person name="Terpolilli J."/>
        </authorList>
    </citation>
    <scope>NUCLEOTIDE SEQUENCE [LARGE SCALE GENOMIC DNA]</scope>
    <source>
        <strain evidence="1">WSM5005</strain>
        <plasmid evidence="1">pl2WSM5005</plasmid>
    </source>
</reference>
<dbReference type="AlphaFoldDB" id="A0A1I9YW51"/>